<feature type="region of interest" description="Disordered" evidence="3">
    <location>
        <begin position="1"/>
        <end position="207"/>
    </location>
</feature>
<dbReference type="AlphaFoldDB" id="A0A0P8Y028"/>
<dbReference type="InterPro" id="IPR017956">
    <property type="entry name" value="AT_hook_DNA-bd_motif"/>
</dbReference>
<dbReference type="CDD" id="cd00034">
    <property type="entry name" value="CSD"/>
    <property type="match status" value="1"/>
</dbReference>
<keyword evidence="6" id="KW-1185">Reference proteome</keyword>
<dbReference type="InterPro" id="IPR016197">
    <property type="entry name" value="Chromo-like_dom_sf"/>
</dbReference>
<dbReference type="GO" id="GO:0003677">
    <property type="term" value="F:DNA binding"/>
    <property type="evidence" value="ECO:0007669"/>
    <property type="project" value="InterPro"/>
</dbReference>
<protein>
    <recommendedName>
        <fullName evidence="4">Chromo shadow domain-containing protein</fullName>
    </recommendedName>
</protein>
<sequence>MNSDNHNFIPPKAPHPSDFVAKRPRGRPPLSTSKKAIRSDSDFLFRTPEAGSQSDNSNGQVIKRPRGRPPLNNSKKAIKTDSDNSMYRTPEARQWDNSNFRTPIPTDRERERSQLSTSEKDTFIFRTPDARQTLSPTHQVAKRPRGRPPLSSYKKPITSDSDYIFKTPVAKSQSDNFHTPKRQWESPRPYDSNRGLNSDSGNYYVGTPTTPHSIYQLAKRPKGYPALSDSEKQRTYDSDNFFFRAPSAQSPSCHVAKRPRGRPALTDSIKAMRTYNASGERRRGRPMKPNNLRILQSMSKGNFDFLGPVTQNNGFKRGLTIKEIICAFNRGEDLLFLVKFKRCTELEVVSNEELKNKAPNVLIKYYEEHVDMDPDTDSDTLTE</sequence>
<dbReference type="GO" id="GO:0005694">
    <property type="term" value="C:chromosome"/>
    <property type="evidence" value="ECO:0007669"/>
    <property type="project" value="UniProtKB-ARBA"/>
</dbReference>
<dbReference type="SUPFAM" id="SSF54160">
    <property type="entry name" value="Chromo domain-like"/>
    <property type="match status" value="1"/>
</dbReference>
<evidence type="ECO:0000256" key="2">
    <source>
        <dbReference type="ARBA" id="ARBA00023242"/>
    </source>
</evidence>
<dbReference type="Pfam" id="PF01393">
    <property type="entry name" value="Chromo_shadow"/>
    <property type="match status" value="1"/>
</dbReference>
<feature type="domain" description="Chromo shadow" evidence="4">
    <location>
        <begin position="313"/>
        <end position="375"/>
    </location>
</feature>
<dbReference type="Proteomes" id="UP000007801">
    <property type="component" value="Unassembled WGS sequence"/>
</dbReference>
<keyword evidence="2" id="KW-0539">Nucleus</keyword>
<organism evidence="5 6">
    <name type="scientific">Drosophila ananassae</name>
    <name type="common">Fruit fly</name>
    <dbReference type="NCBI Taxonomy" id="7217"/>
    <lineage>
        <taxon>Eukaryota</taxon>
        <taxon>Metazoa</taxon>
        <taxon>Ecdysozoa</taxon>
        <taxon>Arthropoda</taxon>
        <taxon>Hexapoda</taxon>
        <taxon>Insecta</taxon>
        <taxon>Pterygota</taxon>
        <taxon>Neoptera</taxon>
        <taxon>Endopterygota</taxon>
        <taxon>Diptera</taxon>
        <taxon>Brachycera</taxon>
        <taxon>Muscomorpha</taxon>
        <taxon>Ephydroidea</taxon>
        <taxon>Drosophilidae</taxon>
        <taxon>Drosophila</taxon>
        <taxon>Sophophora</taxon>
    </lineage>
</organism>
<dbReference type="STRING" id="7217.A0A0P8Y028"/>
<feature type="compositionally biased region" description="Basic and acidic residues" evidence="3">
    <location>
        <begin position="106"/>
        <end position="123"/>
    </location>
</feature>
<dbReference type="PRINTS" id="PR00929">
    <property type="entry name" value="ATHOOK"/>
</dbReference>
<dbReference type="InterPro" id="IPR008251">
    <property type="entry name" value="Chromo_shadow_dom"/>
</dbReference>
<dbReference type="EMBL" id="CH902617">
    <property type="protein sequence ID" value="KPU80150.1"/>
    <property type="molecule type" value="Genomic_DNA"/>
</dbReference>
<comment type="subcellular location">
    <subcellularLocation>
        <location evidence="1">Nucleus</location>
    </subcellularLocation>
</comment>
<gene>
    <name evidence="5" type="primary">Dana\GF27450</name>
    <name evidence="5" type="ORF">GF27450</name>
</gene>
<dbReference type="InParanoid" id="A0A0P8Y028"/>
<evidence type="ECO:0000256" key="3">
    <source>
        <dbReference type="SAM" id="MobiDB-lite"/>
    </source>
</evidence>
<dbReference type="SMR" id="A0A0P8Y028"/>
<dbReference type="OrthoDB" id="7866938at2759"/>
<feature type="compositionally biased region" description="Polar residues" evidence="3">
    <location>
        <begin position="50"/>
        <end position="60"/>
    </location>
</feature>
<dbReference type="Gene3D" id="2.40.50.40">
    <property type="match status" value="1"/>
</dbReference>
<accession>A0A0P8Y028</accession>
<evidence type="ECO:0000259" key="4">
    <source>
        <dbReference type="SMART" id="SM00300"/>
    </source>
</evidence>
<dbReference type="SMART" id="SM00300">
    <property type="entry name" value="ChSh"/>
    <property type="match status" value="1"/>
</dbReference>
<proteinExistence type="predicted"/>
<evidence type="ECO:0000313" key="6">
    <source>
        <dbReference type="Proteomes" id="UP000007801"/>
    </source>
</evidence>
<dbReference type="GO" id="GO:0005634">
    <property type="term" value="C:nucleus"/>
    <property type="evidence" value="ECO:0007669"/>
    <property type="project" value="UniProtKB-SubCell"/>
</dbReference>
<feature type="compositionally biased region" description="Polar residues" evidence="3">
    <location>
        <begin position="194"/>
        <end position="207"/>
    </location>
</feature>
<evidence type="ECO:0000313" key="5">
    <source>
        <dbReference type="EMBL" id="KPU80150.1"/>
    </source>
</evidence>
<name>A0A0P8Y028_DROAN</name>
<dbReference type="SMART" id="SM00384">
    <property type="entry name" value="AT_hook"/>
    <property type="match status" value="5"/>
</dbReference>
<evidence type="ECO:0000256" key="1">
    <source>
        <dbReference type="ARBA" id="ARBA00004123"/>
    </source>
</evidence>
<reference evidence="5 6" key="1">
    <citation type="journal article" date="2007" name="Nature">
        <title>Evolution of genes and genomes on the Drosophila phylogeny.</title>
        <authorList>
            <consortium name="Drosophila 12 Genomes Consortium"/>
            <person name="Clark A.G."/>
            <person name="Eisen M.B."/>
            <person name="Smith D.R."/>
            <person name="Bergman C.M."/>
            <person name="Oliver B."/>
            <person name="Markow T.A."/>
            <person name="Kaufman T.C."/>
            <person name="Kellis M."/>
            <person name="Gelbart W."/>
            <person name="Iyer V.N."/>
            <person name="Pollard D.A."/>
            <person name="Sackton T.B."/>
            <person name="Larracuente A.M."/>
            <person name="Singh N.D."/>
            <person name="Abad J.P."/>
            <person name="Abt D.N."/>
            <person name="Adryan B."/>
            <person name="Aguade M."/>
            <person name="Akashi H."/>
            <person name="Anderson W.W."/>
            <person name="Aquadro C.F."/>
            <person name="Ardell D.H."/>
            <person name="Arguello R."/>
            <person name="Artieri C.G."/>
            <person name="Barbash D.A."/>
            <person name="Barker D."/>
            <person name="Barsanti P."/>
            <person name="Batterham P."/>
            <person name="Batzoglou S."/>
            <person name="Begun D."/>
            <person name="Bhutkar A."/>
            <person name="Blanco E."/>
            <person name="Bosak S.A."/>
            <person name="Bradley R.K."/>
            <person name="Brand A.D."/>
            <person name="Brent M.R."/>
            <person name="Brooks A.N."/>
            <person name="Brown R.H."/>
            <person name="Butlin R.K."/>
            <person name="Caggese C."/>
            <person name="Calvi B.R."/>
            <person name="Bernardo de Carvalho A."/>
            <person name="Caspi A."/>
            <person name="Castrezana S."/>
            <person name="Celniker S.E."/>
            <person name="Chang J.L."/>
            <person name="Chapple C."/>
            <person name="Chatterji S."/>
            <person name="Chinwalla A."/>
            <person name="Civetta A."/>
            <person name="Clifton S.W."/>
            <person name="Comeron J.M."/>
            <person name="Costello J.C."/>
            <person name="Coyne J.A."/>
            <person name="Daub J."/>
            <person name="David R.G."/>
            <person name="Delcher A.L."/>
            <person name="Delehaunty K."/>
            <person name="Do C.B."/>
            <person name="Ebling H."/>
            <person name="Edwards K."/>
            <person name="Eickbush T."/>
            <person name="Evans J.D."/>
            <person name="Filipski A."/>
            <person name="Findeiss S."/>
            <person name="Freyhult E."/>
            <person name="Fulton L."/>
            <person name="Fulton R."/>
            <person name="Garcia A.C."/>
            <person name="Gardiner A."/>
            <person name="Garfield D.A."/>
            <person name="Garvin B.E."/>
            <person name="Gibson G."/>
            <person name="Gilbert D."/>
            <person name="Gnerre S."/>
            <person name="Godfrey J."/>
            <person name="Good R."/>
            <person name="Gotea V."/>
            <person name="Gravely B."/>
            <person name="Greenberg A.J."/>
            <person name="Griffiths-Jones S."/>
            <person name="Gross S."/>
            <person name="Guigo R."/>
            <person name="Gustafson E.A."/>
            <person name="Haerty W."/>
            <person name="Hahn M.W."/>
            <person name="Halligan D.L."/>
            <person name="Halpern A.L."/>
            <person name="Halter G.M."/>
            <person name="Han M.V."/>
            <person name="Heger A."/>
            <person name="Hillier L."/>
            <person name="Hinrichs A.S."/>
            <person name="Holmes I."/>
            <person name="Hoskins R.A."/>
            <person name="Hubisz M.J."/>
            <person name="Hultmark D."/>
            <person name="Huntley M.A."/>
            <person name="Jaffe D.B."/>
            <person name="Jagadeeshan S."/>
            <person name="Jeck W.R."/>
            <person name="Johnson J."/>
            <person name="Jones C.D."/>
            <person name="Jordan W.C."/>
            <person name="Karpen G.H."/>
            <person name="Kataoka E."/>
            <person name="Keightley P.D."/>
            <person name="Kheradpour P."/>
            <person name="Kirkness E.F."/>
            <person name="Koerich L.B."/>
            <person name="Kristiansen K."/>
            <person name="Kudrna D."/>
            <person name="Kulathinal R.J."/>
            <person name="Kumar S."/>
            <person name="Kwok R."/>
            <person name="Lander E."/>
            <person name="Langley C.H."/>
            <person name="Lapoint R."/>
            <person name="Lazzaro B.P."/>
            <person name="Lee S.J."/>
            <person name="Levesque L."/>
            <person name="Li R."/>
            <person name="Lin C.F."/>
            <person name="Lin M.F."/>
            <person name="Lindblad-Toh K."/>
            <person name="Llopart A."/>
            <person name="Long M."/>
            <person name="Low L."/>
            <person name="Lozovsky E."/>
            <person name="Lu J."/>
            <person name="Luo M."/>
            <person name="Machado C.A."/>
            <person name="Makalowski W."/>
            <person name="Marzo M."/>
            <person name="Matsuda M."/>
            <person name="Matzkin L."/>
            <person name="McAllister B."/>
            <person name="McBride C.S."/>
            <person name="McKernan B."/>
            <person name="McKernan K."/>
            <person name="Mendez-Lago M."/>
            <person name="Minx P."/>
            <person name="Mollenhauer M.U."/>
            <person name="Montooth K."/>
            <person name="Mount S.M."/>
            <person name="Mu X."/>
            <person name="Myers E."/>
            <person name="Negre B."/>
            <person name="Newfeld S."/>
            <person name="Nielsen R."/>
            <person name="Noor M.A."/>
            <person name="O'Grady P."/>
            <person name="Pachter L."/>
            <person name="Papaceit M."/>
            <person name="Parisi M.J."/>
            <person name="Parisi M."/>
            <person name="Parts L."/>
            <person name="Pedersen J.S."/>
            <person name="Pesole G."/>
            <person name="Phillippy A.M."/>
            <person name="Ponting C.P."/>
            <person name="Pop M."/>
            <person name="Porcelli D."/>
            <person name="Powell J.R."/>
            <person name="Prohaska S."/>
            <person name="Pruitt K."/>
            <person name="Puig M."/>
            <person name="Quesneville H."/>
            <person name="Ram K.R."/>
            <person name="Rand D."/>
            <person name="Rasmussen M.D."/>
            <person name="Reed L.K."/>
            <person name="Reenan R."/>
            <person name="Reily A."/>
            <person name="Remington K.A."/>
            <person name="Rieger T.T."/>
            <person name="Ritchie M.G."/>
            <person name="Robin C."/>
            <person name="Rogers Y.H."/>
            <person name="Rohde C."/>
            <person name="Rozas J."/>
            <person name="Rubenfield M.J."/>
            <person name="Ruiz A."/>
            <person name="Russo S."/>
            <person name="Salzberg S.L."/>
            <person name="Sanchez-Gracia A."/>
            <person name="Saranga D.J."/>
            <person name="Sato H."/>
            <person name="Schaeffer S.W."/>
            <person name="Schatz M.C."/>
            <person name="Schlenke T."/>
            <person name="Schwartz R."/>
            <person name="Segarra C."/>
            <person name="Singh R.S."/>
            <person name="Sirot L."/>
            <person name="Sirota M."/>
            <person name="Sisneros N.B."/>
            <person name="Smith C.D."/>
            <person name="Smith T.F."/>
            <person name="Spieth J."/>
            <person name="Stage D.E."/>
            <person name="Stark A."/>
            <person name="Stephan W."/>
            <person name="Strausberg R.L."/>
            <person name="Strempel S."/>
            <person name="Sturgill D."/>
            <person name="Sutton G."/>
            <person name="Sutton G.G."/>
            <person name="Tao W."/>
            <person name="Teichmann S."/>
            <person name="Tobari Y.N."/>
            <person name="Tomimura Y."/>
            <person name="Tsolas J.M."/>
            <person name="Valente V.L."/>
            <person name="Venter E."/>
            <person name="Venter J.C."/>
            <person name="Vicario S."/>
            <person name="Vieira F.G."/>
            <person name="Vilella A.J."/>
            <person name="Villasante A."/>
            <person name="Walenz B."/>
            <person name="Wang J."/>
            <person name="Wasserman M."/>
            <person name="Watts T."/>
            <person name="Wilson D."/>
            <person name="Wilson R.K."/>
            <person name="Wing R.A."/>
            <person name="Wolfner M.F."/>
            <person name="Wong A."/>
            <person name="Wong G.K."/>
            <person name="Wu C.I."/>
            <person name="Wu G."/>
            <person name="Yamamoto D."/>
            <person name="Yang H.P."/>
            <person name="Yang S.P."/>
            <person name="Yorke J.A."/>
            <person name="Yoshida K."/>
            <person name="Zdobnov E."/>
            <person name="Zhang P."/>
            <person name="Zhang Y."/>
            <person name="Zimin A.V."/>
            <person name="Baldwin J."/>
            <person name="Abdouelleil A."/>
            <person name="Abdulkadir J."/>
            <person name="Abebe A."/>
            <person name="Abera B."/>
            <person name="Abreu J."/>
            <person name="Acer S.C."/>
            <person name="Aftuck L."/>
            <person name="Alexander A."/>
            <person name="An P."/>
            <person name="Anderson E."/>
            <person name="Anderson S."/>
            <person name="Arachi H."/>
            <person name="Azer M."/>
            <person name="Bachantsang P."/>
            <person name="Barry A."/>
            <person name="Bayul T."/>
            <person name="Berlin A."/>
            <person name="Bessette D."/>
            <person name="Bloom T."/>
            <person name="Blye J."/>
            <person name="Boguslavskiy L."/>
            <person name="Bonnet C."/>
            <person name="Boukhgalter B."/>
            <person name="Bourzgui I."/>
            <person name="Brown A."/>
            <person name="Cahill P."/>
            <person name="Channer S."/>
            <person name="Cheshatsang Y."/>
            <person name="Chuda L."/>
            <person name="Citroen M."/>
            <person name="Collymore A."/>
            <person name="Cooke P."/>
            <person name="Costello M."/>
            <person name="D'Aco K."/>
            <person name="Daza R."/>
            <person name="De Haan G."/>
            <person name="DeGray S."/>
            <person name="DeMaso C."/>
            <person name="Dhargay N."/>
            <person name="Dooley K."/>
            <person name="Dooley E."/>
            <person name="Doricent M."/>
            <person name="Dorje P."/>
            <person name="Dorjee K."/>
            <person name="Dupes A."/>
            <person name="Elong R."/>
            <person name="Falk J."/>
            <person name="Farina A."/>
            <person name="Faro S."/>
            <person name="Ferguson D."/>
            <person name="Fisher S."/>
            <person name="Foley C.D."/>
            <person name="Franke A."/>
            <person name="Friedrich D."/>
            <person name="Gadbois L."/>
            <person name="Gearin G."/>
            <person name="Gearin C.R."/>
            <person name="Giannoukos G."/>
            <person name="Goode T."/>
            <person name="Graham J."/>
            <person name="Grandbois E."/>
            <person name="Grewal S."/>
            <person name="Gyaltsen K."/>
            <person name="Hafez N."/>
            <person name="Hagos B."/>
            <person name="Hall J."/>
            <person name="Henson C."/>
            <person name="Hollinger A."/>
            <person name="Honan T."/>
            <person name="Huard M.D."/>
            <person name="Hughes L."/>
            <person name="Hurhula B."/>
            <person name="Husby M.E."/>
            <person name="Kamat A."/>
            <person name="Kanga B."/>
            <person name="Kashin S."/>
            <person name="Khazanovich D."/>
            <person name="Kisner P."/>
            <person name="Lance K."/>
            <person name="Lara M."/>
            <person name="Lee W."/>
            <person name="Lennon N."/>
            <person name="Letendre F."/>
            <person name="LeVine R."/>
            <person name="Lipovsky A."/>
            <person name="Liu X."/>
            <person name="Liu J."/>
            <person name="Liu S."/>
            <person name="Lokyitsang T."/>
            <person name="Lokyitsang Y."/>
            <person name="Lubonja R."/>
            <person name="Lui A."/>
            <person name="MacDonald P."/>
            <person name="Magnisalis V."/>
            <person name="Maru K."/>
            <person name="Matthews C."/>
            <person name="McCusker W."/>
            <person name="McDonough S."/>
            <person name="Mehta T."/>
            <person name="Meldrim J."/>
            <person name="Meneus L."/>
            <person name="Mihai O."/>
            <person name="Mihalev A."/>
            <person name="Mihova T."/>
            <person name="Mittelman R."/>
            <person name="Mlenga V."/>
            <person name="Montmayeur A."/>
            <person name="Mulrain L."/>
            <person name="Navidi A."/>
            <person name="Naylor J."/>
            <person name="Negash T."/>
            <person name="Nguyen T."/>
            <person name="Nguyen N."/>
            <person name="Nicol R."/>
            <person name="Norbu C."/>
            <person name="Norbu N."/>
            <person name="Novod N."/>
            <person name="O'Neill B."/>
            <person name="Osman S."/>
            <person name="Markiewicz E."/>
            <person name="Oyono O.L."/>
            <person name="Patti C."/>
            <person name="Phunkhang P."/>
            <person name="Pierre F."/>
            <person name="Priest M."/>
            <person name="Raghuraman S."/>
            <person name="Rege F."/>
            <person name="Reyes R."/>
            <person name="Rise C."/>
            <person name="Rogov P."/>
            <person name="Ross K."/>
            <person name="Ryan E."/>
            <person name="Settipalli S."/>
            <person name="Shea T."/>
            <person name="Sherpa N."/>
            <person name="Shi L."/>
            <person name="Shih D."/>
            <person name="Sparrow T."/>
            <person name="Spaulding J."/>
            <person name="Stalker J."/>
            <person name="Stange-Thomann N."/>
            <person name="Stavropoulos S."/>
            <person name="Stone C."/>
            <person name="Strader C."/>
            <person name="Tesfaye S."/>
            <person name="Thomson T."/>
            <person name="Thoulutsang Y."/>
            <person name="Thoulutsang D."/>
            <person name="Topham K."/>
            <person name="Topping I."/>
            <person name="Tsamla T."/>
            <person name="Vassiliev H."/>
            <person name="Vo A."/>
            <person name="Wangchuk T."/>
            <person name="Wangdi T."/>
            <person name="Weiand M."/>
            <person name="Wilkinson J."/>
            <person name="Wilson A."/>
            <person name="Yadav S."/>
            <person name="Young G."/>
            <person name="Yu Q."/>
            <person name="Zembek L."/>
            <person name="Zhong D."/>
            <person name="Zimmer A."/>
            <person name="Zwirko Z."/>
            <person name="Jaffe D.B."/>
            <person name="Alvarez P."/>
            <person name="Brockman W."/>
            <person name="Butler J."/>
            <person name="Chin C."/>
            <person name="Gnerre S."/>
            <person name="Grabherr M."/>
            <person name="Kleber M."/>
            <person name="Mauceli E."/>
            <person name="MacCallum I."/>
        </authorList>
    </citation>
    <scope>NUCLEOTIDE SEQUENCE [LARGE SCALE GENOMIC DNA]</scope>
    <source>
        <strain evidence="6">Tucson 14024-0371.13</strain>
    </source>
</reference>